<dbReference type="EMBL" id="QGTJ01000001">
    <property type="protein sequence ID" value="PWV65785.1"/>
    <property type="molecule type" value="Genomic_DNA"/>
</dbReference>
<dbReference type="Proteomes" id="UP000246569">
    <property type="component" value="Unassembled WGS sequence"/>
</dbReference>
<keyword evidence="1" id="KW-0812">Transmembrane</keyword>
<dbReference type="AlphaFoldDB" id="A0A317MZW6"/>
<name>A0A317MZW6_9GAMM</name>
<evidence type="ECO:0000313" key="3">
    <source>
        <dbReference type="Proteomes" id="UP000246569"/>
    </source>
</evidence>
<comment type="caution">
    <text evidence="2">The sequence shown here is derived from an EMBL/GenBank/DDBJ whole genome shotgun (WGS) entry which is preliminary data.</text>
</comment>
<keyword evidence="1" id="KW-1133">Transmembrane helix</keyword>
<gene>
    <name evidence="2" type="ORF">C7443_101270</name>
</gene>
<keyword evidence="3" id="KW-1185">Reference proteome</keyword>
<reference evidence="2 3" key="1">
    <citation type="submission" date="2018-05" db="EMBL/GenBank/DDBJ databases">
        <title>Genomic Encyclopedia of Type Strains, Phase IV (KMG-IV): sequencing the most valuable type-strain genomes for metagenomic binning, comparative biology and taxonomic classification.</title>
        <authorList>
            <person name="Goeker M."/>
        </authorList>
    </citation>
    <scope>NUCLEOTIDE SEQUENCE [LARGE SCALE GENOMIC DNA]</scope>
    <source>
        <strain evidence="2 3">DSM 23606</strain>
    </source>
</reference>
<dbReference type="OrthoDB" id="136948at2"/>
<organism evidence="2 3">
    <name type="scientific">Plasticicumulans acidivorans</name>
    <dbReference type="NCBI Taxonomy" id="886464"/>
    <lineage>
        <taxon>Bacteria</taxon>
        <taxon>Pseudomonadati</taxon>
        <taxon>Pseudomonadota</taxon>
        <taxon>Gammaproteobacteria</taxon>
        <taxon>Candidatus Competibacteraceae</taxon>
        <taxon>Plasticicumulans</taxon>
    </lineage>
</organism>
<dbReference type="RefSeq" id="WP_110016777.1">
    <property type="nucleotide sequence ID" value="NZ_QGTJ01000001.1"/>
</dbReference>
<sequence length="513" mass="55176">MNARLDPRRHAGDIEVVAPWYAADGGCALHRYLDEEFVPRFLGELAAGGPADQRWTQQDRFAGSAQPVLRLPLHGAFYLLACEVRCVQPGRPALDPRRVVDAGCVVRRLDGSGERAWRLAGGRPLGWQPLAADQARLDPHVQRRLVAARRLPASALRAPYDGEEIHPLRAQLARDAGGKAHCVLWGYLPLGGSAPGQRQAPADDDPAALELGSEIAWPLGGRGQWQTADGALLQNGAASAALSGLLRVLVLRYRLGSDGAALQASLAGLAAALPLRQADGSPWQRDGHVYSLLDWLREAESALQEWLNTPSPGSYPPLPAGGGGLSLSLDAATATQWRLALANAREALLGTLQEAIELPRYGQAAGDVYRVWPFVRTLDACGCERVSFGPPSFAFRVAAPWEPEAAKPRVISLPGLDALRRGMARGASFRMPADLGSLLAGLRGKDKAKDALDGNAPQGPAFDFGMLCSFSLPILTICALILLMIVINLLNLVFRWLPFVHICIPWPRREGES</sequence>
<evidence type="ECO:0000256" key="1">
    <source>
        <dbReference type="SAM" id="Phobius"/>
    </source>
</evidence>
<accession>A0A317MZW6</accession>
<feature type="transmembrane region" description="Helical" evidence="1">
    <location>
        <begin position="470"/>
        <end position="494"/>
    </location>
</feature>
<keyword evidence="1" id="KW-0472">Membrane</keyword>
<evidence type="ECO:0000313" key="2">
    <source>
        <dbReference type="EMBL" id="PWV65785.1"/>
    </source>
</evidence>
<proteinExistence type="predicted"/>
<protein>
    <submittedName>
        <fullName evidence="2">Uncharacterized protein</fullName>
    </submittedName>
</protein>